<dbReference type="SUPFAM" id="SSF161084">
    <property type="entry name" value="MAPEG domain-like"/>
    <property type="match status" value="1"/>
</dbReference>
<dbReference type="OrthoDB" id="7619858at2"/>
<dbReference type="GO" id="GO:0016020">
    <property type="term" value="C:membrane"/>
    <property type="evidence" value="ECO:0007669"/>
    <property type="project" value="UniProtKB-SubCell"/>
</dbReference>
<evidence type="ECO:0000256" key="3">
    <source>
        <dbReference type="ARBA" id="ARBA00022989"/>
    </source>
</evidence>
<dbReference type="Proteomes" id="UP000234881">
    <property type="component" value="Unassembled WGS sequence"/>
</dbReference>
<dbReference type="InterPro" id="IPR023352">
    <property type="entry name" value="MAPEG-like_dom_sf"/>
</dbReference>
<feature type="transmembrane region" description="Helical" evidence="5">
    <location>
        <begin position="111"/>
        <end position="133"/>
    </location>
</feature>
<comment type="caution">
    <text evidence="6">The sequence shown here is derived from an EMBL/GenBank/DDBJ whole genome shotgun (WGS) entry which is preliminary data.</text>
</comment>
<evidence type="ECO:0000256" key="5">
    <source>
        <dbReference type="SAM" id="Phobius"/>
    </source>
</evidence>
<name>A0A2N5XR88_9HYPH</name>
<sequence>MTTGLYAALLIMLFIVLSFRVIQGRQKYKVALGDGDQQPMRQLMRSHANFSEYTPLFLISLGLVDYNGLPPYAVHGLGSAFLVGRLLHAYGVGVKERIVDGQLKHIKYRQYAMLLTFVTLAINSVILVVQYGLSIWAVH</sequence>
<comment type="subcellular location">
    <subcellularLocation>
        <location evidence="1">Membrane</location>
    </subcellularLocation>
</comment>
<evidence type="ECO:0000256" key="4">
    <source>
        <dbReference type="ARBA" id="ARBA00023136"/>
    </source>
</evidence>
<dbReference type="PANTHER" id="PTHR35814">
    <property type="match status" value="1"/>
</dbReference>
<protein>
    <submittedName>
        <fullName evidence="6">Glutathione metabolism protein</fullName>
    </submittedName>
</protein>
<dbReference type="Pfam" id="PF01124">
    <property type="entry name" value="MAPEG"/>
    <property type="match status" value="1"/>
</dbReference>
<dbReference type="AlphaFoldDB" id="A0A2N5XR88"/>
<feature type="transmembrane region" description="Helical" evidence="5">
    <location>
        <begin position="6"/>
        <end position="22"/>
    </location>
</feature>
<evidence type="ECO:0000313" key="6">
    <source>
        <dbReference type="EMBL" id="PLW77036.1"/>
    </source>
</evidence>
<dbReference type="PANTHER" id="PTHR35814:SF1">
    <property type="entry name" value="GLUTATHIONE S-TRANSFERASE-RELATED"/>
    <property type="match status" value="1"/>
</dbReference>
<keyword evidence="4 5" id="KW-0472">Membrane</keyword>
<evidence type="ECO:0000256" key="2">
    <source>
        <dbReference type="ARBA" id="ARBA00022692"/>
    </source>
</evidence>
<proteinExistence type="predicted"/>
<dbReference type="RefSeq" id="WP_101534326.1">
    <property type="nucleotide sequence ID" value="NZ_JBFHIU010000049.1"/>
</dbReference>
<evidence type="ECO:0000313" key="7">
    <source>
        <dbReference type="Proteomes" id="UP000234881"/>
    </source>
</evidence>
<keyword evidence="2 5" id="KW-0812">Transmembrane</keyword>
<dbReference type="Gene3D" id="1.20.120.550">
    <property type="entry name" value="Membrane associated eicosanoid/glutathione metabolism-like domain"/>
    <property type="match status" value="1"/>
</dbReference>
<organism evidence="6 7">
    <name type="scientific">Cohaesibacter celericrescens</name>
    <dbReference type="NCBI Taxonomy" id="2067669"/>
    <lineage>
        <taxon>Bacteria</taxon>
        <taxon>Pseudomonadati</taxon>
        <taxon>Pseudomonadota</taxon>
        <taxon>Alphaproteobacteria</taxon>
        <taxon>Hyphomicrobiales</taxon>
        <taxon>Cohaesibacteraceae</taxon>
    </lineage>
</organism>
<dbReference type="EMBL" id="PKUQ01000022">
    <property type="protein sequence ID" value="PLW77036.1"/>
    <property type="molecule type" value="Genomic_DNA"/>
</dbReference>
<dbReference type="InterPro" id="IPR001129">
    <property type="entry name" value="Membr-assoc_MAPEG"/>
</dbReference>
<gene>
    <name evidence="6" type="ORF">C0081_13415</name>
</gene>
<evidence type="ECO:0000256" key="1">
    <source>
        <dbReference type="ARBA" id="ARBA00004370"/>
    </source>
</evidence>
<keyword evidence="7" id="KW-1185">Reference proteome</keyword>
<keyword evidence="3 5" id="KW-1133">Transmembrane helix</keyword>
<reference evidence="6 7" key="1">
    <citation type="submission" date="2018-01" db="EMBL/GenBank/DDBJ databases">
        <title>The draft genome sequence of Cohaesibacter sp. H1304.</title>
        <authorList>
            <person name="Wang N.-N."/>
            <person name="Du Z.-J."/>
        </authorList>
    </citation>
    <scope>NUCLEOTIDE SEQUENCE [LARGE SCALE GENOMIC DNA]</scope>
    <source>
        <strain evidence="6 7">H1304</strain>
    </source>
</reference>
<accession>A0A2N5XR88</accession>